<dbReference type="AlphaFoldDB" id="A0A9D1J9V8"/>
<dbReference type="EMBL" id="DVHM01000015">
    <property type="protein sequence ID" value="HIR69830.1"/>
    <property type="molecule type" value="Genomic_DNA"/>
</dbReference>
<name>A0A9D1J9V8_9FIRM</name>
<evidence type="ECO:0000313" key="4">
    <source>
        <dbReference type="EMBL" id="HIR69830.1"/>
    </source>
</evidence>
<keyword evidence="2" id="KW-0288">FMN</keyword>
<dbReference type="Proteomes" id="UP000823912">
    <property type="component" value="Unassembled WGS sequence"/>
</dbReference>
<dbReference type="InterPro" id="IPR051796">
    <property type="entry name" value="ISF_SsuE-like"/>
</dbReference>
<reference evidence="4" key="2">
    <citation type="journal article" date="2021" name="PeerJ">
        <title>Extensive microbial diversity within the chicken gut microbiome revealed by metagenomics and culture.</title>
        <authorList>
            <person name="Gilroy R."/>
            <person name="Ravi A."/>
            <person name="Getino M."/>
            <person name="Pursley I."/>
            <person name="Horton D.L."/>
            <person name="Alikhan N.F."/>
            <person name="Baker D."/>
            <person name="Gharbi K."/>
            <person name="Hall N."/>
            <person name="Watson M."/>
            <person name="Adriaenssens E.M."/>
            <person name="Foster-Nyarko E."/>
            <person name="Jarju S."/>
            <person name="Secka A."/>
            <person name="Antonio M."/>
            <person name="Oren A."/>
            <person name="Chaudhuri R.R."/>
            <person name="La Ragione R."/>
            <person name="Hildebrand F."/>
            <person name="Pallen M.J."/>
        </authorList>
    </citation>
    <scope>NUCLEOTIDE SEQUENCE</scope>
    <source>
        <strain evidence="4">ChiSjej5B23-6657</strain>
    </source>
</reference>
<dbReference type="InterPro" id="IPR029039">
    <property type="entry name" value="Flavoprotein-like_sf"/>
</dbReference>
<dbReference type="SUPFAM" id="SSF52218">
    <property type="entry name" value="Flavoproteins"/>
    <property type="match status" value="1"/>
</dbReference>
<gene>
    <name evidence="4" type="ORF">IAA55_00945</name>
</gene>
<evidence type="ECO:0000256" key="1">
    <source>
        <dbReference type="ARBA" id="ARBA00022630"/>
    </source>
</evidence>
<reference evidence="4" key="1">
    <citation type="submission" date="2020-10" db="EMBL/GenBank/DDBJ databases">
        <authorList>
            <person name="Gilroy R."/>
        </authorList>
    </citation>
    <scope>NUCLEOTIDE SEQUENCE</scope>
    <source>
        <strain evidence="4">ChiSjej5B23-6657</strain>
    </source>
</reference>
<dbReference type="GO" id="GO:0016491">
    <property type="term" value="F:oxidoreductase activity"/>
    <property type="evidence" value="ECO:0007669"/>
    <property type="project" value="InterPro"/>
</dbReference>
<dbReference type="PANTHER" id="PTHR43278:SF2">
    <property type="entry name" value="IRON-SULFUR FLAVOPROTEIN"/>
    <property type="match status" value="1"/>
</dbReference>
<proteinExistence type="predicted"/>
<dbReference type="PANTHER" id="PTHR43278">
    <property type="entry name" value="NAD(P)H-DEPENDENT FMN-CONTAINING OXIDOREDUCTASE YWQN-RELATED"/>
    <property type="match status" value="1"/>
</dbReference>
<organism evidence="4 5">
    <name type="scientific">Candidatus Pullilachnospira gallistercoris</name>
    <dbReference type="NCBI Taxonomy" id="2840911"/>
    <lineage>
        <taxon>Bacteria</taxon>
        <taxon>Bacillati</taxon>
        <taxon>Bacillota</taxon>
        <taxon>Clostridia</taxon>
        <taxon>Lachnospirales</taxon>
        <taxon>Lachnospiraceae</taxon>
        <taxon>Lachnospiraceae incertae sedis</taxon>
        <taxon>Candidatus Pullilachnospira</taxon>
    </lineage>
</organism>
<dbReference type="InterPro" id="IPR005025">
    <property type="entry name" value="FMN_Rdtase-like_dom"/>
</dbReference>
<feature type="domain" description="NADPH-dependent FMN reductase-like" evidence="3">
    <location>
        <begin position="4"/>
        <end position="154"/>
    </location>
</feature>
<evidence type="ECO:0000313" key="5">
    <source>
        <dbReference type="Proteomes" id="UP000823912"/>
    </source>
</evidence>
<comment type="caution">
    <text evidence="4">The sequence shown here is derived from an EMBL/GenBank/DDBJ whole genome shotgun (WGS) entry which is preliminary data.</text>
</comment>
<evidence type="ECO:0000259" key="3">
    <source>
        <dbReference type="Pfam" id="PF03358"/>
    </source>
</evidence>
<protein>
    <submittedName>
        <fullName evidence="4">Flavodoxin family protein</fullName>
    </submittedName>
</protein>
<dbReference type="Gene3D" id="3.40.50.360">
    <property type="match status" value="1"/>
</dbReference>
<dbReference type="Pfam" id="PF03358">
    <property type="entry name" value="FMN_red"/>
    <property type="match status" value="1"/>
</dbReference>
<keyword evidence="1" id="KW-0285">Flavoprotein</keyword>
<evidence type="ECO:0000256" key="2">
    <source>
        <dbReference type="ARBA" id="ARBA00022643"/>
    </source>
</evidence>
<accession>A0A9D1J9V8</accession>
<sequence length="183" mass="19761">MSKNIVILNGSPRKSGNTSASVKAFTQGAEEAGNTVTEFFLDGMDIHGCKGCFGGDNSRECPCVQKDDMAKIYPAVKSADVVVLASPLYYWNMSGQLRTAVDRLFALEEDGENLLRGNGRSGALLMAAEGHGFEDVVTYYDHLMEHLRWNNLGHVLAGGNMAVGDIEGKQEIQEAFALGKSIL</sequence>